<dbReference type="EMBL" id="JBHUDM010000008">
    <property type="protein sequence ID" value="MFD1643760.1"/>
    <property type="molecule type" value="Genomic_DNA"/>
</dbReference>
<evidence type="ECO:0000313" key="2">
    <source>
        <dbReference type="Proteomes" id="UP001597052"/>
    </source>
</evidence>
<name>A0ABD6DEI9_9EURY</name>
<sequence length="44" mass="5073">MIRFAFLWRWCDGLSALVADFLTANGIGIIPKFISEGLFYDTFR</sequence>
<dbReference type="RefSeq" id="WP_256397701.1">
    <property type="nucleotide sequence ID" value="NZ_JANHDJ010000010.1"/>
</dbReference>
<protein>
    <submittedName>
        <fullName evidence="1">Uncharacterized protein</fullName>
    </submittedName>
</protein>
<proteinExistence type="predicted"/>
<evidence type="ECO:0000313" key="1">
    <source>
        <dbReference type="EMBL" id="MFD1643760.1"/>
    </source>
</evidence>
<dbReference type="AlphaFoldDB" id="A0ABD6DEI9"/>
<accession>A0ABD6DEI9</accession>
<keyword evidence="2" id="KW-1185">Reference proteome</keyword>
<dbReference type="Proteomes" id="UP001597052">
    <property type="component" value="Unassembled WGS sequence"/>
</dbReference>
<reference evidence="1 2" key="1">
    <citation type="journal article" date="2019" name="Int. J. Syst. Evol. Microbiol.">
        <title>The Global Catalogue of Microorganisms (GCM) 10K type strain sequencing project: providing services to taxonomists for standard genome sequencing and annotation.</title>
        <authorList>
            <consortium name="The Broad Institute Genomics Platform"/>
            <consortium name="The Broad Institute Genome Sequencing Center for Infectious Disease"/>
            <person name="Wu L."/>
            <person name="Ma J."/>
        </authorList>
    </citation>
    <scope>NUCLEOTIDE SEQUENCE [LARGE SCALE GENOMIC DNA]</scope>
    <source>
        <strain evidence="1 2">CGMCC 1.10593</strain>
    </source>
</reference>
<comment type="caution">
    <text evidence="1">The sequence shown here is derived from an EMBL/GenBank/DDBJ whole genome shotgun (WGS) entry which is preliminary data.</text>
</comment>
<organism evidence="1 2">
    <name type="scientific">Halohasta litorea</name>
    <dbReference type="NCBI Taxonomy" id="869891"/>
    <lineage>
        <taxon>Archaea</taxon>
        <taxon>Methanobacteriati</taxon>
        <taxon>Methanobacteriota</taxon>
        <taxon>Stenosarchaea group</taxon>
        <taxon>Halobacteria</taxon>
        <taxon>Halobacteriales</taxon>
        <taxon>Haloferacaceae</taxon>
        <taxon>Halohasta</taxon>
    </lineage>
</organism>
<gene>
    <name evidence="1" type="ORF">ACFSBW_18030</name>
</gene>